<dbReference type="RefSeq" id="WP_043588592.1">
    <property type="nucleotide sequence ID" value="NZ_QWEC01000035.1"/>
</dbReference>
<sequence>MTDEWQVAEGNGWIPLKGFGLINPRRDGFDGGRQYFTGKLENDEYATAMGPGISGGPDTWEYEYDQPFYMANIRGEHCIEVEISPLGGGRYAVKYRPGSWLNGGAGGW</sequence>
<dbReference type="EMBL" id="QWEC01000035">
    <property type="protein sequence ID" value="RII98195.1"/>
    <property type="molecule type" value="Genomic_DNA"/>
</dbReference>
<name>A0A399NVL3_9MICO</name>
<dbReference type="Proteomes" id="UP000266298">
    <property type="component" value="Unassembled WGS sequence"/>
</dbReference>
<gene>
    <name evidence="1" type="ORF">DZF96_04170</name>
</gene>
<proteinExistence type="predicted"/>
<evidence type="ECO:0000313" key="1">
    <source>
        <dbReference type="EMBL" id="RII98195.1"/>
    </source>
</evidence>
<evidence type="ECO:0000313" key="2">
    <source>
        <dbReference type="Proteomes" id="UP000266298"/>
    </source>
</evidence>
<reference evidence="1 2" key="1">
    <citation type="submission" date="2018-08" db="EMBL/GenBank/DDBJ databases">
        <title>Genome Sequence of Clavibacter michiganensis Subspecies type strains, and the Atypical Peach-Colored Strains Isolated from Tomato.</title>
        <authorList>
            <person name="Osdaghi E."/>
            <person name="Portier P."/>
            <person name="Briand M."/>
            <person name="Jacques M.-A."/>
        </authorList>
    </citation>
    <scope>NUCLEOTIDE SEQUENCE [LARGE SCALE GENOMIC DNA]</scope>
    <source>
        <strain evidence="1 2">CFBP 7493</strain>
    </source>
</reference>
<accession>A0A399NVL3</accession>
<comment type="caution">
    <text evidence="1">The sequence shown here is derived from an EMBL/GenBank/DDBJ whole genome shotgun (WGS) entry which is preliminary data.</text>
</comment>
<protein>
    <submittedName>
        <fullName evidence="1">Uncharacterized protein</fullName>
    </submittedName>
</protein>
<dbReference type="AlphaFoldDB" id="A0A399NVL3"/>
<organism evidence="1 2">
    <name type="scientific">Clavibacter michiganensis</name>
    <dbReference type="NCBI Taxonomy" id="28447"/>
    <lineage>
        <taxon>Bacteria</taxon>
        <taxon>Bacillati</taxon>
        <taxon>Actinomycetota</taxon>
        <taxon>Actinomycetes</taxon>
        <taxon>Micrococcales</taxon>
        <taxon>Microbacteriaceae</taxon>
        <taxon>Clavibacter</taxon>
    </lineage>
</organism>